<sequence length="139" mass="15920">MGMELFNISNVKDAIRARQTGRVLARELGFGIIDQTRIAYAISELSNCFVEMHQRSQLLIGEVRKNTGEAGLEWSLIGSCSFSHELEEEWKSLWSEEWDIAITRRVGTCITFRKWLPPSYYMNSTPIQLQLFATGEEQG</sequence>
<dbReference type="Proteomes" id="UP000215145">
    <property type="component" value="Unassembled WGS sequence"/>
</dbReference>
<evidence type="ECO:0008006" key="3">
    <source>
        <dbReference type="Google" id="ProtNLM"/>
    </source>
</evidence>
<accession>A0A229P526</accession>
<name>A0A229P526_9BACL</name>
<protein>
    <recommendedName>
        <fullName evidence="3">Anti-sigma regulatory factor</fullName>
    </recommendedName>
</protein>
<proteinExistence type="predicted"/>
<reference evidence="1 2" key="1">
    <citation type="submission" date="2017-07" db="EMBL/GenBank/DDBJ databases">
        <title>Paenibacillus herberti R33 genome sequencing and assembly.</title>
        <authorList>
            <person name="Su W."/>
        </authorList>
    </citation>
    <scope>NUCLEOTIDE SEQUENCE [LARGE SCALE GENOMIC DNA]</scope>
    <source>
        <strain evidence="1 2">R33</strain>
    </source>
</reference>
<dbReference type="AlphaFoldDB" id="A0A229P526"/>
<evidence type="ECO:0000313" key="1">
    <source>
        <dbReference type="EMBL" id="OXM17228.1"/>
    </source>
</evidence>
<keyword evidence="2" id="KW-1185">Reference proteome</keyword>
<dbReference type="EMBL" id="NMUQ01000001">
    <property type="protein sequence ID" value="OXM17228.1"/>
    <property type="molecule type" value="Genomic_DNA"/>
</dbReference>
<comment type="caution">
    <text evidence="1">The sequence shown here is derived from an EMBL/GenBank/DDBJ whole genome shotgun (WGS) entry which is preliminary data.</text>
</comment>
<evidence type="ECO:0000313" key="2">
    <source>
        <dbReference type="Proteomes" id="UP000215145"/>
    </source>
</evidence>
<organism evidence="1 2">
    <name type="scientific">Paenibacillus herberti</name>
    <dbReference type="NCBI Taxonomy" id="1619309"/>
    <lineage>
        <taxon>Bacteria</taxon>
        <taxon>Bacillati</taxon>
        <taxon>Bacillota</taxon>
        <taxon>Bacilli</taxon>
        <taxon>Bacillales</taxon>
        <taxon>Paenibacillaceae</taxon>
        <taxon>Paenibacillus</taxon>
    </lineage>
</organism>
<gene>
    <name evidence="1" type="ORF">CGZ75_11645</name>
</gene>
<dbReference type="RefSeq" id="WP_089524303.1">
    <property type="nucleotide sequence ID" value="NZ_NMUQ01000001.1"/>
</dbReference>
<dbReference type="OrthoDB" id="9799195at2"/>